<accession>A0A5P2CIN8</accession>
<evidence type="ECO:0000256" key="2">
    <source>
        <dbReference type="SAM" id="Phobius"/>
    </source>
</evidence>
<evidence type="ECO:0000313" key="5">
    <source>
        <dbReference type="Proteomes" id="UP000324015"/>
    </source>
</evidence>
<keyword evidence="2" id="KW-1133">Transmembrane helix</keyword>
<sequence>MKASWASRRTAPAITLVGAAYLAALTAYAPAPTAHAAESAPDTTVTTVEETARAGSPAGEGRERPGGAQPPILDPTPVPHTPPPVAPPPRQPRPTPAAHRDTAADPTERAPVGPVLPNLRVLPLGGGLVLIGLGLGFLGLRLRRG</sequence>
<feature type="compositionally biased region" description="Basic and acidic residues" evidence="1">
    <location>
        <begin position="98"/>
        <end position="108"/>
    </location>
</feature>
<evidence type="ECO:0000256" key="1">
    <source>
        <dbReference type="SAM" id="MobiDB-lite"/>
    </source>
</evidence>
<dbReference type="Proteomes" id="UP000324015">
    <property type="component" value="Chromosome"/>
</dbReference>
<feature type="chain" id="PRO_5024871978" description="Tat pathway signal sequence domain protein" evidence="3">
    <location>
        <begin position="37"/>
        <end position="145"/>
    </location>
</feature>
<reference evidence="4 5" key="1">
    <citation type="submission" date="2018-05" db="EMBL/GenBank/DDBJ databases">
        <title>Streptomyces venezuelae.</title>
        <authorList>
            <person name="Kim W."/>
            <person name="Lee N."/>
            <person name="Cho B.-K."/>
        </authorList>
    </citation>
    <scope>NUCLEOTIDE SEQUENCE [LARGE SCALE GENOMIC DNA]</scope>
    <source>
        <strain evidence="4 5">ATCC 14585</strain>
    </source>
</reference>
<evidence type="ECO:0000256" key="3">
    <source>
        <dbReference type="SAM" id="SignalP"/>
    </source>
</evidence>
<name>A0A5P2CIN8_STRVZ</name>
<proteinExistence type="predicted"/>
<keyword evidence="2" id="KW-0472">Membrane</keyword>
<organism evidence="4 5">
    <name type="scientific">Streptomyces venezuelae</name>
    <dbReference type="NCBI Taxonomy" id="54571"/>
    <lineage>
        <taxon>Bacteria</taxon>
        <taxon>Bacillati</taxon>
        <taxon>Actinomycetota</taxon>
        <taxon>Actinomycetes</taxon>
        <taxon>Kitasatosporales</taxon>
        <taxon>Streptomycetaceae</taxon>
        <taxon>Streptomyces</taxon>
    </lineage>
</organism>
<dbReference type="RefSeq" id="WP_150185144.1">
    <property type="nucleotide sequence ID" value="NZ_CP029191.1"/>
</dbReference>
<dbReference type="EMBL" id="CP029191">
    <property type="protein sequence ID" value="QES42722.1"/>
    <property type="molecule type" value="Genomic_DNA"/>
</dbReference>
<evidence type="ECO:0000313" key="4">
    <source>
        <dbReference type="EMBL" id="QES42722.1"/>
    </source>
</evidence>
<feature type="compositionally biased region" description="Low complexity" evidence="1">
    <location>
        <begin position="35"/>
        <end position="49"/>
    </location>
</feature>
<keyword evidence="3" id="KW-0732">Signal</keyword>
<gene>
    <name evidence="4" type="ORF">DEJ49_18565</name>
</gene>
<feature type="signal peptide" evidence="3">
    <location>
        <begin position="1"/>
        <end position="36"/>
    </location>
</feature>
<keyword evidence="2" id="KW-0812">Transmembrane</keyword>
<evidence type="ECO:0008006" key="6">
    <source>
        <dbReference type="Google" id="ProtNLM"/>
    </source>
</evidence>
<feature type="region of interest" description="Disordered" evidence="1">
    <location>
        <begin position="35"/>
        <end position="115"/>
    </location>
</feature>
<dbReference type="AlphaFoldDB" id="A0A5P2CIN8"/>
<feature type="transmembrane region" description="Helical" evidence="2">
    <location>
        <begin position="121"/>
        <end position="140"/>
    </location>
</feature>
<protein>
    <recommendedName>
        <fullName evidence="6">Tat pathway signal sequence domain protein</fullName>
    </recommendedName>
</protein>
<feature type="compositionally biased region" description="Pro residues" evidence="1">
    <location>
        <begin position="72"/>
        <end position="95"/>
    </location>
</feature>